<dbReference type="Gene3D" id="3.40.190.10">
    <property type="entry name" value="Periplasmic binding protein-like II"/>
    <property type="match status" value="2"/>
</dbReference>
<evidence type="ECO:0000256" key="4">
    <source>
        <dbReference type="PIRSR" id="PIRSR004846-1"/>
    </source>
</evidence>
<feature type="binding site" evidence="4">
    <location>
        <position position="68"/>
    </location>
    <ligand>
        <name>molybdate</name>
        <dbReference type="ChEBI" id="CHEBI:36264"/>
    </ligand>
</feature>
<dbReference type="PIRSF" id="PIRSF004846">
    <property type="entry name" value="ModA"/>
    <property type="match status" value="1"/>
</dbReference>
<comment type="caution">
    <text evidence="5">The sequence shown here is derived from an EMBL/GenBank/DDBJ whole genome shotgun (WGS) entry which is preliminary data.</text>
</comment>
<organism evidence="5 6">
    <name type="scientific">Nocardiopsis metallicus</name>
    <dbReference type="NCBI Taxonomy" id="179819"/>
    <lineage>
        <taxon>Bacteria</taxon>
        <taxon>Bacillati</taxon>
        <taxon>Actinomycetota</taxon>
        <taxon>Actinomycetes</taxon>
        <taxon>Streptosporangiales</taxon>
        <taxon>Nocardiopsidaceae</taxon>
        <taxon>Nocardiopsis</taxon>
    </lineage>
</organism>
<comment type="similarity">
    <text evidence="1">Belongs to the bacterial solute-binding protein ModA family.</text>
</comment>
<dbReference type="EMBL" id="JACHDO010000001">
    <property type="protein sequence ID" value="MBB5490990.1"/>
    <property type="molecule type" value="Genomic_DNA"/>
</dbReference>
<dbReference type="AlphaFoldDB" id="A0A840W283"/>
<dbReference type="NCBIfam" id="TIGR01256">
    <property type="entry name" value="modA"/>
    <property type="match status" value="1"/>
</dbReference>
<dbReference type="InterPro" id="IPR050682">
    <property type="entry name" value="ModA/WtpA"/>
</dbReference>
<dbReference type="PANTHER" id="PTHR30632">
    <property type="entry name" value="MOLYBDATE-BINDING PERIPLASMIC PROTEIN"/>
    <property type="match status" value="1"/>
</dbReference>
<gene>
    <name evidence="5" type="ORF">HNR07_002127</name>
</gene>
<dbReference type="RefSeq" id="WP_184364597.1">
    <property type="nucleotide sequence ID" value="NZ_BAAAKM010000124.1"/>
</dbReference>
<evidence type="ECO:0000313" key="6">
    <source>
        <dbReference type="Proteomes" id="UP000579647"/>
    </source>
</evidence>
<dbReference type="Pfam" id="PF13531">
    <property type="entry name" value="SBP_bac_11"/>
    <property type="match status" value="1"/>
</dbReference>
<evidence type="ECO:0000256" key="1">
    <source>
        <dbReference type="ARBA" id="ARBA00009175"/>
    </source>
</evidence>
<dbReference type="GO" id="GO:0030973">
    <property type="term" value="F:molybdate ion binding"/>
    <property type="evidence" value="ECO:0007669"/>
    <property type="project" value="TreeGrafter"/>
</dbReference>
<dbReference type="PANTHER" id="PTHR30632:SF0">
    <property type="entry name" value="SULFATE-BINDING PROTEIN"/>
    <property type="match status" value="1"/>
</dbReference>
<name>A0A840W283_9ACTN</name>
<feature type="binding site" evidence="4">
    <location>
        <position position="225"/>
    </location>
    <ligand>
        <name>molybdate</name>
        <dbReference type="ChEBI" id="CHEBI:36264"/>
    </ligand>
</feature>
<keyword evidence="3" id="KW-0732">Signal</keyword>
<proteinExistence type="inferred from homology"/>
<dbReference type="InterPro" id="IPR005950">
    <property type="entry name" value="ModA"/>
</dbReference>
<evidence type="ECO:0000256" key="3">
    <source>
        <dbReference type="ARBA" id="ARBA00022729"/>
    </source>
</evidence>
<protein>
    <submittedName>
        <fullName evidence="5">Molybdate transport system substrate-binding protein</fullName>
    </submittedName>
</protein>
<feature type="binding site" evidence="4">
    <location>
        <position position="96"/>
    </location>
    <ligand>
        <name>molybdate</name>
        <dbReference type="ChEBI" id="CHEBI:36264"/>
    </ligand>
</feature>
<evidence type="ECO:0000313" key="5">
    <source>
        <dbReference type="EMBL" id="MBB5490990.1"/>
    </source>
</evidence>
<dbReference type="GO" id="GO:0015689">
    <property type="term" value="P:molybdate ion transport"/>
    <property type="evidence" value="ECO:0007669"/>
    <property type="project" value="InterPro"/>
</dbReference>
<keyword evidence="6" id="KW-1185">Reference proteome</keyword>
<accession>A0A840W283</accession>
<dbReference type="SUPFAM" id="SSF53850">
    <property type="entry name" value="Periplasmic binding protein-like II"/>
    <property type="match status" value="1"/>
</dbReference>
<sequence>MRETAPSRPAHRFTGRRHGPATGLAAASALVVVLTACGAEDTGPGEAAEENGDGGVLSGELTVMAAASLTDVFAEIAEDFEERYPDVEITLNFAGSSELAQQINSGAPADVLAAADTSTMEQVVEGEGLDADWAAENGENGLVFATNTLQIAVPPENPAGIESLADLAGDDVQVAFCAEEVPCGSATAAALEASGLDVTPVTYEEDVRSVLTKVEMNEVDAGLVYVTDVTSAEGRVEGLDFPEAEEAINGYPIGVLANSADPELAAAWIEAVTSAGGAAVLDDAGFGAP</sequence>
<keyword evidence="4" id="KW-0500">Molybdenum</keyword>
<dbReference type="Proteomes" id="UP000579647">
    <property type="component" value="Unassembled WGS sequence"/>
</dbReference>
<evidence type="ECO:0000256" key="2">
    <source>
        <dbReference type="ARBA" id="ARBA00022723"/>
    </source>
</evidence>
<reference evidence="5 6" key="1">
    <citation type="submission" date="2020-08" db="EMBL/GenBank/DDBJ databases">
        <title>Sequencing the genomes of 1000 actinobacteria strains.</title>
        <authorList>
            <person name="Klenk H.-P."/>
        </authorList>
    </citation>
    <scope>NUCLEOTIDE SEQUENCE [LARGE SCALE GENOMIC DNA]</scope>
    <source>
        <strain evidence="5 6">DSM 44598</strain>
    </source>
</reference>
<keyword evidence="2 4" id="KW-0479">Metal-binding</keyword>
<dbReference type="GO" id="GO:0046872">
    <property type="term" value="F:metal ion binding"/>
    <property type="evidence" value="ECO:0007669"/>
    <property type="project" value="UniProtKB-KW"/>
</dbReference>
<feature type="binding site" evidence="4">
    <location>
        <position position="207"/>
    </location>
    <ligand>
        <name>molybdate</name>
        <dbReference type="ChEBI" id="CHEBI:36264"/>
    </ligand>
</feature>